<protein>
    <submittedName>
        <fullName evidence="1">Uncharacterized protein</fullName>
    </submittedName>
</protein>
<dbReference type="Proteomes" id="UP000033434">
    <property type="component" value="Unassembled WGS sequence"/>
</dbReference>
<evidence type="ECO:0000313" key="2">
    <source>
        <dbReference type="Proteomes" id="UP000033434"/>
    </source>
</evidence>
<comment type="caution">
    <text evidence="1">The sequence shown here is derived from an EMBL/GenBank/DDBJ whole genome shotgun (WGS) entry which is preliminary data.</text>
</comment>
<dbReference type="EMBL" id="AUXW01000006">
    <property type="protein sequence ID" value="KKE85738.1"/>
    <property type="molecule type" value="Genomic_DNA"/>
</dbReference>
<proteinExistence type="predicted"/>
<evidence type="ECO:0000313" key="1">
    <source>
        <dbReference type="EMBL" id="KKE85738.1"/>
    </source>
</evidence>
<organism evidence="1 2">
    <name type="scientific">Pseudoalteromonas luteoviolacea S4054</name>
    <dbReference type="NCBI Taxonomy" id="1129367"/>
    <lineage>
        <taxon>Bacteria</taxon>
        <taxon>Pseudomonadati</taxon>
        <taxon>Pseudomonadota</taxon>
        <taxon>Gammaproteobacteria</taxon>
        <taxon>Alteromonadales</taxon>
        <taxon>Pseudoalteromonadaceae</taxon>
        <taxon>Pseudoalteromonas</taxon>
    </lineage>
</organism>
<dbReference type="PATRIC" id="fig|1129367.4.peg.180"/>
<accession>A0A0F6AHV0</accession>
<gene>
    <name evidence="1" type="ORF">N479_24865</name>
</gene>
<reference evidence="1 2" key="1">
    <citation type="journal article" date="2015" name="BMC Genomics">
        <title>Genome mining reveals unlocked bioactive potential of marine Gram-negative bacteria.</title>
        <authorList>
            <person name="Machado H."/>
            <person name="Sonnenschein E.C."/>
            <person name="Melchiorsen J."/>
            <person name="Gram L."/>
        </authorList>
    </citation>
    <scope>NUCLEOTIDE SEQUENCE [LARGE SCALE GENOMIC DNA]</scope>
    <source>
        <strain evidence="1 2">S4054</strain>
    </source>
</reference>
<sequence>MGSIEKVVNNLPMIIHADIYDEESEINYGNFINCIARKAAVKFSNQDYKVFGEELNNFSTKAEKAMSDVEEMLKNGPPRPSRKLIAYIEALQPTIEECEEAHNIRAEF</sequence>
<name>A0A0F6AHV0_9GAMM</name>
<dbReference type="AlphaFoldDB" id="A0A0F6AHV0"/>